<dbReference type="InterPro" id="IPR013320">
    <property type="entry name" value="ConA-like_dom_sf"/>
</dbReference>
<dbReference type="Proteomes" id="UP000295696">
    <property type="component" value="Unassembled WGS sequence"/>
</dbReference>
<dbReference type="PRINTS" id="PR00313">
    <property type="entry name" value="CABNDNGRPT"/>
</dbReference>
<comment type="similarity">
    <text evidence="1">Belongs to the glycosyl hydrolase 16 family.</text>
</comment>
<dbReference type="AlphaFoldDB" id="A0A4R3J7T9"/>
<dbReference type="InterPro" id="IPR011049">
    <property type="entry name" value="Serralysin-like_metalloprot_C"/>
</dbReference>
<dbReference type="GO" id="GO:0005975">
    <property type="term" value="P:carbohydrate metabolic process"/>
    <property type="evidence" value="ECO:0007669"/>
    <property type="project" value="InterPro"/>
</dbReference>
<sequence length="486" mass="50446">MARKTIVAGGNGAGRGKNKGAEVVEPDPVTEVPAPEPAGAVPSSLTIDGQSYVLTFNDEFNGSTAAYWTGHGKGGVWATSYSPHLENSRTNAANGELQYYVDPDMAGLPDPFTVADGTMTIHAAALGSEQSALADGLTYGSGMLSTEMSFATNGGYIEISADIPDQTGLWSAFWMMPADGDWSSEIDIFEYLGGTGDTLHTNLWDQGAPDAMQIDGSGAGAGFHSYGLYWDETVIRWTLDGVTIRESANTVQEDMYLILNLAVGGWASDPDASTDLTDGFYVDYIRVYELESAADRNPAIEDGGFVGADLHAGTAGDDVVNGSSWGDIVDGAAGQDTLYGDAGTDTLAGGAGDDFVYGQAGDDVLSGGSGNDELVGGQGADVLRGGAGTDHLWGGSYGADESSDAFVFDTGCGTDYVHDFEAGRDQIDLTGFGPDWSAIWQSVSDLGWAAHIDLAALGGEADDQVYLLGSTIAELSAADFGFDLLA</sequence>
<gene>
    <name evidence="4" type="ORF">EDD52_11132</name>
</gene>
<evidence type="ECO:0000259" key="3">
    <source>
        <dbReference type="PROSITE" id="PS51762"/>
    </source>
</evidence>
<organism evidence="4 5">
    <name type="scientific">Primorskyibacter sedentarius</name>
    <dbReference type="NCBI Taxonomy" id="745311"/>
    <lineage>
        <taxon>Bacteria</taxon>
        <taxon>Pseudomonadati</taxon>
        <taxon>Pseudomonadota</taxon>
        <taxon>Alphaproteobacteria</taxon>
        <taxon>Rhodobacterales</taxon>
        <taxon>Roseobacteraceae</taxon>
        <taxon>Primorskyibacter</taxon>
    </lineage>
</organism>
<evidence type="ECO:0000313" key="5">
    <source>
        <dbReference type="Proteomes" id="UP000295696"/>
    </source>
</evidence>
<feature type="compositionally biased region" description="Low complexity" evidence="2">
    <location>
        <begin position="21"/>
        <end position="42"/>
    </location>
</feature>
<dbReference type="PROSITE" id="PS51762">
    <property type="entry name" value="GH16_2"/>
    <property type="match status" value="1"/>
</dbReference>
<name>A0A4R3J7T9_9RHOB</name>
<evidence type="ECO:0000256" key="1">
    <source>
        <dbReference type="ARBA" id="ARBA00006865"/>
    </source>
</evidence>
<evidence type="ECO:0000313" key="4">
    <source>
        <dbReference type="EMBL" id="TCS61435.1"/>
    </source>
</evidence>
<dbReference type="EMBL" id="SLZU01000011">
    <property type="protein sequence ID" value="TCS61435.1"/>
    <property type="molecule type" value="Genomic_DNA"/>
</dbReference>
<dbReference type="OrthoDB" id="9809583at2"/>
<dbReference type="Gene3D" id="2.150.10.10">
    <property type="entry name" value="Serralysin-like metalloprotease, C-terminal"/>
    <property type="match status" value="2"/>
</dbReference>
<dbReference type="InterPro" id="IPR001343">
    <property type="entry name" value="Hemolysn_Ca-bd"/>
</dbReference>
<comment type="caution">
    <text evidence="4">The sequence shown here is derived from an EMBL/GenBank/DDBJ whole genome shotgun (WGS) entry which is preliminary data.</text>
</comment>
<dbReference type="RefSeq" id="WP_132246297.1">
    <property type="nucleotide sequence ID" value="NZ_SLZU01000011.1"/>
</dbReference>
<reference evidence="4 5" key="1">
    <citation type="submission" date="2019-03" db="EMBL/GenBank/DDBJ databases">
        <title>Genomic Encyclopedia of Type Strains, Phase IV (KMG-IV): sequencing the most valuable type-strain genomes for metagenomic binning, comparative biology and taxonomic classification.</title>
        <authorList>
            <person name="Goeker M."/>
        </authorList>
    </citation>
    <scope>NUCLEOTIDE SEQUENCE [LARGE SCALE GENOMIC DNA]</scope>
    <source>
        <strain evidence="4 5">DSM 104836</strain>
    </source>
</reference>
<dbReference type="Pfam" id="PF00722">
    <property type="entry name" value="Glyco_hydro_16"/>
    <property type="match status" value="1"/>
</dbReference>
<feature type="domain" description="GH16" evidence="3">
    <location>
        <begin position="27"/>
        <end position="293"/>
    </location>
</feature>
<dbReference type="PROSITE" id="PS00330">
    <property type="entry name" value="HEMOLYSIN_CALCIUM"/>
    <property type="match status" value="2"/>
</dbReference>
<accession>A0A4R3J7T9</accession>
<dbReference type="GO" id="GO:0004553">
    <property type="term" value="F:hydrolase activity, hydrolyzing O-glycosyl compounds"/>
    <property type="evidence" value="ECO:0007669"/>
    <property type="project" value="InterPro"/>
</dbReference>
<dbReference type="InterPro" id="IPR018511">
    <property type="entry name" value="Hemolysin-typ_Ca-bd_CS"/>
</dbReference>
<dbReference type="PANTHER" id="PTHR10963">
    <property type="entry name" value="GLYCOSYL HYDROLASE-RELATED"/>
    <property type="match status" value="1"/>
</dbReference>
<feature type="region of interest" description="Disordered" evidence="2">
    <location>
        <begin position="1"/>
        <end position="43"/>
    </location>
</feature>
<dbReference type="GO" id="GO:0005509">
    <property type="term" value="F:calcium ion binding"/>
    <property type="evidence" value="ECO:0007669"/>
    <property type="project" value="InterPro"/>
</dbReference>
<dbReference type="SUPFAM" id="SSF49899">
    <property type="entry name" value="Concanavalin A-like lectins/glucanases"/>
    <property type="match status" value="1"/>
</dbReference>
<protein>
    <submittedName>
        <fullName evidence="4">Hemolysin type calcium-binding protein</fullName>
    </submittedName>
</protein>
<dbReference type="SUPFAM" id="SSF51120">
    <property type="entry name" value="beta-Roll"/>
    <property type="match status" value="1"/>
</dbReference>
<dbReference type="PANTHER" id="PTHR10963:SF55">
    <property type="entry name" value="GLYCOSIDE HYDROLASE FAMILY 16 PROTEIN"/>
    <property type="match status" value="1"/>
</dbReference>
<dbReference type="Pfam" id="PF00353">
    <property type="entry name" value="HemolysinCabind"/>
    <property type="match status" value="2"/>
</dbReference>
<dbReference type="Gene3D" id="2.60.120.200">
    <property type="match status" value="1"/>
</dbReference>
<dbReference type="InterPro" id="IPR000757">
    <property type="entry name" value="Beta-glucanase-like"/>
</dbReference>
<proteinExistence type="inferred from homology"/>
<evidence type="ECO:0000256" key="2">
    <source>
        <dbReference type="SAM" id="MobiDB-lite"/>
    </source>
</evidence>
<keyword evidence="5" id="KW-1185">Reference proteome</keyword>
<dbReference type="CDD" id="cd08023">
    <property type="entry name" value="GH16_laminarinase_like"/>
    <property type="match status" value="1"/>
</dbReference>
<dbReference type="InterPro" id="IPR050546">
    <property type="entry name" value="Glycosyl_Hydrlase_16"/>
</dbReference>